<dbReference type="InterPro" id="IPR027417">
    <property type="entry name" value="P-loop_NTPase"/>
</dbReference>
<dbReference type="PANTHER" id="PTHR43873">
    <property type="entry name" value="COBYRINATE A,C-DIAMIDE SYNTHASE"/>
    <property type="match status" value="1"/>
</dbReference>
<dbReference type="PANTHER" id="PTHR43873:SF1">
    <property type="entry name" value="COBYRINATE A,C-DIAMIDE SYNTHASE"/>
    <property type="match status" value="1"/>
</dbReference>
<accession>A0A1W1CY15</accession>
<dbReference type="GO" id="GO:0042242">
    <property type="term" value="F:cobyrinic acid a,c-diamide synthase activity"/>
    <property type="evidence" value="ECO:0007669"/>
    <property type="project" value="InterPro"/>
</dbReference>
<dbReference type="InterPro" id="IPR029062">
    <property type="entry name" value="Class_I_gatase-like"/>
</dbReference>
<dbReference type="Gene3D" id="3.40.50.300">
    <property type="entry name" value="P-loop containing nucleotide triphosphate hydrolases"/>
    <property type="match status" value="1"/>
</dbReference>
<feature type="domain" description="CobB/CobQ-like glutamine amidotransferase" evidence="2">
    <location>
        <begin position="244"/>
        <end position="420"/>
    </location>
</feature>
<dbReference type="EMBL" id="FPHI01000057">
    <property type="protein sequence ID" value="SFV70704.1"/>
    <property type="molecule type" value="Genomic_DNA"/>
</dbReference>
<name>A0A1W1CY15_9ZZZZ</name>
<dbReference type="SUPFAM" id="SSF52540">
    <property type="entry name" value="P-loop containing nucleoside triphosphate hydrolases"/>
    <property type="match status" value="1"/>
</dbReference>
<dbReference type="Pfam" id="PF07685">
    <property type="entry name" value="GATase_3"/>
    <property type="match status" value="1"/>
</dbReference>
<reference evidence="3" key="1">
    <citation type="submission" date="2016-10" db="EMBL/GenBank/DDBJ databases">
        <authorList>
            <person name="de Groot N.N."/>
        </authorList>
    </citation>
    <scope>NUCLEOTIDE SEQUENCE</scope>
</reference>
<dbReference type="SUPFAM" id="SSF52317">
    <property type="entry name" value="Class I glutamine amidotransferase-like"/>
    <property type="match status" value="1"/>
</dbReference>
<gene>
    <name evidence="3" type="ORF">MNB_SV-3-438</name>
</gene>
<dbReference type="PROSITE" id="PS51274">
    <property type="entry name" value="GATASE_COBBQ"/>
    <property type="match status" value="1"/>
</dbReference>
<dbReference type="InterPro" id="IPR004484">
    <property type="entry name" value="CbiA/CobB_synth"/>
</dbReference>
<evidence type="ECO:0000259" key="2">
    <source>
        <dbReference type="Pfam" id="PF07685"/>
    </source>
</evidence>
<dbReference type="AlphaFoldDB" id="A0A1W1CY15"/>
<dbReference type="InterPro" id="IPR011698">
    <property type="entry name" value="GATase_3"/>
</dbReference>
<proteinExistence type="predicted"/>
<keyword evidence="1" id="KW-0315">Glutamine amidotransferase</keyword>
<evidence type="ECO:0000256" key="1">
    <source>
        <dbReference type="ARBA" id="ARBA00022962"/>
    </source>
</evidence>
<organism evidence="3">
    <name type="scientific">hydrothermal vent metagenome</name>
    <dbReference type="NCBI Taxonomy" id="652676"/>
    <lineage>
        <taxon>unclassified sequences</taxon>
        <taxon>metagenomes</taxon>
        <taxon>ecological metagenomes</taxon>
    </lineage>
</organism>
<protein>
    <submittedName>
        <fullName evidence="3">Cobyrinic acid A,C-diamide synthase</fullName>
    </submittedName>
</protein>
<sequence>MLNLCISATASNQGKTILTTALLWHFRESVRPFKIGPDFIDPQFHKRVCGTDSVNLDSFIMNEEQVAWLYHHYANKKVAILEGVMGFYDGDNKGCSAYSVSKLLHIPTILVLDGGGSYITISAVLKGLLEYKSDNTIKAVVLNNLSSKMHYMLIKNQIEADHKDIEVLGWIQKKLPALSDTHLGLDLNDLSKIEQISQEVLEHIDLEKLSLLEIGDFSPKQYEAKAIVSNTYPFPAIKKIDKKLAIVNDINFSFLYYDNLKFLQELFSEVVIIDSTKDEVIPKDADMVYICGGYVETDKAYERVKNSHNFKNSLIKHAKTKTIYAECAGLLYLSNGVDNKQMSGILDIEFTLDSRFNRLGYYYNEQGVKGHAFHYTKPTQKALESGFDVLSKTLGGKGVVGSWAKNKVWGTYLHGMFRVQNITIN</sequence>
<dbReference type="NCBIfam" id="NF002204">
    <property type="entry name" value="PRK01077.1"/>
    <property type="match status" value="1"/>
</dbReference>
<evidence type="ECO:0000313" key="3">
    <source>
        <dbReference type="EMBL" id="SFV70704.1"/>
    </source>
</evidence>